<feature type="region of interest" description="Disordered" evidence="1">
    <location>
        <begin position="42"/>
        <end position="68"/>
    </location>
</feature>
<organism evidence="2 3">
    <name type="scientific">Oryza sativa subsp. japonica</name>
    <name type="common">Rice</name>
    <dbReference type="NCBI Taxonomy" id="39947"/>
    <lineage>
        <taxon>Eukaryota</taxon>
        <taxon>Viridiplantae</taxon>
        <taxon>Streptophyta</taxon>
        <taxon>Embryophyta</taxon>
        <taxon>Tracheophyta</taxon>
        <taxon>Spermatophyta</taxon>
        <taxon>Magnoliopsida</taxon>
        <taxon>Liliopsida</taxon>
        <taxon>Poales</taxon>
        <taxon>Poaceae</taxon>
        <taxon>BOP clade</taxon>
        <taxon>Oryzoideae</taxon>
        <taxon>Oryzeae</taxon>
        <taxon>Oryzinae</taxon>
        <taxon>Oryza</taxon>
        <taxon>Oryza sativa</taxon>
    </lineage>
</organism>
<reference evidence="2 3" key="2">
    <citation type="journal article" date="2013" name="Plant Cell Physiol.">
        <title>Rice Annotation Project Database (RAP-DB): an integrative and interactive database for rice genomics.</title>
        <authorList>
            <person name="Sakai H."/>
            <person name="Lee S.S."/>
            <person name="Tanaka T."/>
            <person name="Numa H."/>
            <person name="Kim J."/>
            <person name="Kawahara Y."/>
            <person name="Wakimoto H."/>
            <person name="Yang C.C."/>
            <person name="Iwamoto M."/>
            <person name="Abe T."/>
            <person name="Yamada Y."/>
            <person name="Muto A."/>
            <person name="Inokuchi H."/>
            <person name="Ikemura T."/>
            <person name="Matsumoto T."/>
            <person name="Sasaki T."/>
            <person name="Itoh T."/>
        </authorList>
    </citation>
    <scope>NUCLEOTIDE SEQUENCE [LARGE SCALE GENOMIC DNA]</scope>
    <source>
        <strain evidence="3">cv. Nipponbare</strain>
    </source>
</reference>
<proteinExistence type="predicted"/>
<accession>A0A0P0YBR3</accession>
<name>A0A0P0YBR3_ORYSJ</name>
<dbReference type="Proteomes" id="UP000059680">
    <property type="component" value="Chromosome 12"/>
</dbReference>
<protein>
    <submittedName>
        <fullName evidence="2">Os12g0562477 protein</fullName>
    </submittedName>
</protein>
<dbReference type="Gramene" id="Os12t0562477-00">
    <property type="protein sequence ID" value="Os12t0562477-00"/>
    <property type="gene ID" value="Os12g0562477"/>
</dbReference>
<dbReference type="AlphaFoldDB" id="A0A0P0YBR3"/>
<reference evidence="2 3" key="3">
    <citation type="journal article" date="2013" name="Rice">
        <title>Improvement of the Oryza sativa Nipponbare reference genome using next generation sequence and optical map data.</title>
        <authorList>
            <person name="Kawahara Y."/>
            <person name="de la Bastide M."/>
            <person name="Hamilton J.P."/>
            <person name="Kanamori H."/>
            <person name="McCombie W.R."/>
            <person name="Ouyang S."/>
            <person name="Schwartz D.C."/>
            <person name="Tanaka T."/>
            <person name="Wu J."/>
            <person name="Zhou S."/>
            <person name="Childs K.L."/>
            <person name="Davidson R.M."/>
            <person name="Lin H."/>
            <person name="Quesada-Ocampo L."/>
            <person name="Vaillancourt B."/>
            <person name="Sakai H."/>
            <person name="Lee S.S."/>
            <person name="Kim J."/>
            <person name="Numa H."/>
            <person name="Itoh T."/>
            <person name="Buell C.R."/>
            <person name="Matsumoto T."/>
        </authorList>
    </citation>
    <scope>NUCLEOTIDE SEQUENCE [LARGE SCALE GENOMIC DNA]</scope>
    <source>
        <strain evidence="3">cv. Nipponbare</strain>
    </source>
</reference>
<feature type="compositionally biased region" description="Basic residues" evidence="1">
    <location>
        <begin position="42"/>
        <end position="52"/>
    </location>
</feature>
<evidence type="ECO:0000313" key="2">
    <source>
        <dbReference type="EMBL" id="BAT17656.1"/>
    </source>
</evidence>
<sequence length="108" mass="12809">MLDNHTVSLQIDSCYMIFPSRSRMCTDCPSDCNTLPPRRQRRLVRRRRRRAAPRRDRLRPPPLRGGGGAAELGHLLLELRLPHLQLPDLLQELLAARLHLRRRRRRRH</sequence>
<keyword evidence="3" id="KW-1185">Reference proteome</keyword>
<dbReference type="InParanoid" id="A0A0P0YBR3"/>
<gene>
    <name evidence="2" type="ordered locus">Os12g0562477</name>
    <name evidence="2" type="ORF">OSNPB_120562477</name>
</gene>
<reference evidence="3" key="1">
    <citation type="journal article" date="2005" name="Nature">
        <title>The map-based sequence of the rice genome.</title>
        <authorList>
            <consortium name="International rice genome sequencing project (IRGSP)"/>
            <person name="Matsumoto T."/>
            <person name="Wu J."/>
            <person name="Kanamori H."/>
            <person name="Katayose Y."/>
            <person name="Fujisawa M."/>
            <person name="Namiki N."/>
            <person name="Mizuno H."/>
            <person name="Yamamoto K."/>
            <person name="Antonio B.A."/>
            <person name="Baba T."/>
            <person name="Sakata K."/>
            <person name="Nagamura Y."/>
            <person name="Aoki H."/>
            <person name="Arikawa K."/>
            <person name="Arita K."/>
            <person name="Bito T."/>
            <person name="Chiden Y."/>
            <person name="Fujitsuka N."/>
            <person name="Fukunaka R."/>
            <person name="Hamada M."/>
            <person name="Harada C."/>
            <person name="Hayashi A."/>
            <person name="Hijishita S."/>
            <person name="Honda M."/>
            <person name="Hosokawa S."/>
            <person name="Ichikawa Y."/>
            <person name="Idonuma A."/>
            <person name="Iijima M."/>
            <person name="Ikeda M."/>
            <person name="Ikeno M."/>
            <person name="Ito K."/>
            <person name="Ito S."/>
            <person name="Ito T."/>
            <person name="Ito Y."/>
            <person name="Ito Y."/>
            <person name="Iwabuchi A."/>
            <person name="Kamiya K."/>
            <person name="Karasawa W."/>
            <person name="Kurita K."/>
            <person name="Katagiri S."/>
            <person name="Kikuta A."/>
            <person name="Kobayashi H."/>
            <person name="Kobayashi N."/>
            <person name="Machita K."/>
            <person name="Maehara T."/>
            <person name="Masukawa M."/>
            <person name="Mizubayashi T."/>
            <person name="Mukai Y."/>
            <person name="Nagasaki H."/>
            <person name="Nagata Y."/>
            <person name="Naito S."/>
            <person name="Nakashima M."/>
            <person name="Nakama Y."/>
            <person name="Nakamichi Y."/>
            <person name="Nakamura M."/>
            <person name="Meguro A."/>
            <person name="Negishi M."/>
            <person name="Ohta I."/>
            <person name="Ohta T."/>
            <person name="Okamoto M."/>
            <person name="Ono N."/>
            <person name="Saji S."/>
            <person name="Sakaguchi M."/>
            <person name="Sakai K."/>
            <person name="Shibata M."/>
            <person name="Shimokawa T."/>
            <person name="Song J."/>
            <person name="Takazaki Y."/>
            <person name="Terasawa K."/>
            <person name="Tsugane M."/>
            <person name="Tsuji K."/>
            <person name="Ueda S."/>
            <person name="Waki K."/>
            <person name="Yamagata H."/>
            <person name="Yamamoto M."/>
            <person name="Yamamoto S."/>
            <person name="Yamane H."/>
            <person name="Yoshiki S."/>
            <person name="Yoshihara R."/>
            <person name="Yukawa K."/>
            <person name="Zhong H."/>
            <person name="Yano M."/>
            <person name="Yuan Q."/>
            <person name="Ouyang S."/>
            <person name="Liu J."/>
            <person name="Jones K.M."/>
            <person name="Gansberger K."/>
            <person name="Moffat K."/>
            <person name="Hill J."/>
            <person name="Bera J."/>
            <person name="Fadrosh D."/>
            <person name="Jin S."/>
            <person name="Johri S."/>
            <person name="Kim M."/>
            <person name="Overton L."/>
            <person name="Reardon M."/>
            <person name="Tsitrin T."/>
            <person name="Vuong H."/>
            <person name="Weaver B."/>
            <person name="Ciecko A."/>
            <person name="Tallon L."/>
            <person name="Jackson J."/>
            <person name="Pai G."/>
            <person name="Aken S.V."/>
            <person name="Utterback T."/>
            <person name="Reidmuller S."/>
            <person name="Feldblyum T."/>
            <person name="Hsiao J."/>
            <person name="Zismann V."/>
            <person name="Iobst S."/>
            <person name="de Vazeille A.R."/>
            <person name="Buell C.R."/>
            <person name="Ying K."/>
            <person name="Li Y."/>
            <person name="Lu T."/>
            <person name="Huang Y."/>
            <person name="Zhao Q."/>
            <person name="Feng Q."/>
            <person name="Zhang L."/>
            <person name="Zhu J."/>
            <person name="Weng Q."/>
            <person name="Mu J."/>
            <person name="Lu Y."/>
            <person name="Fan D."/>
            <person name="Liu Y."/>
            <person name="Guan J."/>
            <person name="Zhang Y."/>
            <person name="Yu S."/>
            <person name="Liu X."/>
            <person name="Zhang Y."/>
            <person name="Hong G."/>
            <person name="Han B."/>
            <person name="Choisne N."/>
            <person name="Demange N."/>
            <person name="Orjeda G."/>
            <person name="Samain S."/>
            <person name="Cattolico L."/>
            <person name="Pelletier E."/>
            <person name="Couloux A."/>
            <person name="Segurens B."/>
            <person name="Wincker P."/>
            <person name="D'Hont A."/>
            <person name="Scarpelli C."/>
            <person name="Weissenbach J."/>
            <person name="Salanoubat M."/>
            <person name="Quetier F."/>
            <person name="Yu Y."/>
            <person name="Kim H.R."/>
            <person name="Rambo T."/>
            <person name="Currie J."/>
            <person name="Collura K."/>
            <person name="Luo M."/>
            <person name="Yang T."/>
            <person name="Ammiraju J.S.S."/>
            <person name="Engler F."/>
            <person name="Soderlund C."/>
            <person name="Wing R.A."/>
            <person name="Palmer L.E."/>
            <person name="de la Bastide M."/>
            <person name="Spiegel L."/>
            <person name="Nascimento L."/>
            <person name="Zutavern T."/>
            <person name="O'Shaughnessy A."/>
            <person name="Dike S."/>
            <person name="Dedhia N."/>
            <person name="Preston R."/>
            <person name="Balija V."/>
            <person name="McCombie W.R."/>
            <person name="Chow T."/>
            <person name="Chen H."/>
            <person name="Chung M."/>
            <person name="Chen C."/>
            <person name="Shaw J."/>
            <person name="Wu H."/>
            <person name="Hsiao K."/>
            <person name="Chao Y."/>
            <person name="Chu M."/>
            <person name="Cheng C."/>
            <person name="Hour A."/>
            <person name="Lee P."/>
            <person name="Lin S."/>
            <person name="Lin Y."/>
            <person name="Liou J."/>
            <person name="Liu S."/>
            <person name="Hsing Y."/>
            <person name="Raghuvanshi S."/>
            <person name="Mohanty A."/>
            <person name="Bharti A.K."/>
            <person name="Gaur A."/>
            <person name="Gupta V."/>
            <person name="Kumar D."/>
            <person name="Ravi V."/>
            <person name="Vij S."/>
            <person name="Kapur A."/>
            <person name="Khurana P."/>
            <person name="Khurana P."/>
            <person name="Khurana J.P."/>
            <person name="Tyagi A.K."/>
            <person name="Gaikwad K."/>
            <person name="Singh A."/>
            <person name="Dalal V."/>
            <person name="Srivastava S."/>
            <person name="Dixit A."/>
            <person name="Pal A.K."/>
            <person name="Ghazi I.A."/>
            <person name="Yadav M."/>
            <person name="Pandit A."/>
            <person name="Bhargava A."/>
            <person name="Sureshbabu K."/>
            <person name="Batra K."/>
            <person name="Sharma T.R."/>
            <person name="Mohapatra T."/>
            <person name="Singh N.K."/>
            <person name="Messing J."/>
            <person name="Nelson A.B."/>
            <person name="Fuks G."/>
            <person name="Kavchok S."/>
            <person name="Keizer G."/>
            <person name="Linton E."/>
            <person name="Llaca V."/>
            <person name="Song R."/>
            <person name="Tanyolac B."/>
            <person name="Young S."/>
            <person name="Ho-Il K."/>
            <person name="Hahn J.H."/>
            <person name="Sangsakoo G."/>
            <person name="Vanavichit A."/>
            <person name="de Mattos Luiz.A.T."/>
            <person name="Zimmer P.D."/>
            <person name="Malone G."/>
            <person name="Dellagostin O."/>
            <person name="de Oliveira A.C."/>
            <person name="Bevan M."/>
            <person name="Bancroft I."/>
            <person name="Minx P."/>
            <person name="Cordum H."/>
            <person name="Wilson R."/>
            <person name="Cheng Z."/>
            <person name="Jin W."/>
            <person name="Jiang J."/>
            <person name="Leong S.A."/>
            <person name="Iwama H."/>
            <person name="Gojobori T."/>
            <person name="Itoh T."/>
            <person name="Niimura Y."/>
            <person name="Fujii Y."/>
            <person name="Habara T."/>
            <person name="Sakai H."/>
            <person name="Sato Y."/>
            <person name="Wilson G."/>
            <person name="Kumar K."/>
            <person name="McCouch S."/>
            <person name="Juretic N."/>
            <person name="Hoen D."/>
            <person name="Wright S."/>
            <person name="Bruskiewich R."/>
            <person name="Bureau T."/>
            <person name="Miyao A."/>
            <person name="Hirochika H."/>
            <person name="Nishikawa T."/>
            <person name="Kadowaki K."/>
            <person name="Sugiura M."/>
            <person name="Burr B."/>
            <person name="Sasaki T."/>
        </authorList>
    </citation>
    <scope>NUCLEOTIDE SEQUENCE [LARGE SCALE GENOMIC DNA]</scope>
    <source>
        <strain evidence="3">cv. Nipponbare</strain>
    </source>
</reference>
<dbReference type="EMBL" id="AP014968">
    <property type="protein sequence ID" value="BAT17656.1"/>
    <property type="molecule type" value="Genomic_DNA"/>
</dbReference>
<feature type="non-terminal residue" evidence="2">
    <location>
        <position position="1"/>
    </location>
</feature>
<evidence type="ECO:0000256" key="1">
    <source>
        <dbReference type="SAM" id="MobiDB-lite"/>
    </source>
</evidence>
<dbReference type="PaxDb" id="39947-A0A0P0YBR3"/>
<evidence type="ECO:0000313" key="3">
    <source>
        <dbReference type="Proteomes" id="UP000059680"/>
    </source>
</evidence>